<dbReference type="PANTHER" id="PTHR24321:SF8">
    <property type="entry name" value="ESTRADIOL 17-BETA-DEHYDROGENASE 8-RELATED"/>
    <property type="match status" value="1"/>
</dbReference>
<evidence type="ECO:0000313" key="6">
    <source>
        <dbReference type="Proteomes" id="UP000276829"/>
    </source>
</evidence>
<evidence type="ECO:0000256" key="1">
    <source>
        <dbReference type="ARBA" id="ARBA00006484"/>
    </source>
</evidence>
<evidence type="ECO:0000313" key="5">
    <source>
        <dbReference type="Proteomes" id="UP000272471"/>
    </source>
</evidence>
<protein>
    <submittedName>
        <fullName evidence="3">3-oxoacyl-reductase</fullName>
    </submittedName>
</protein>
<evidence type="ECO:0000256" key="2">
    <source>
        <dbReference type="ARBA" id="ARBA00023002"/>
    </source>
</evidence>
<accession>A0A0P9RD72</accession>
<dbReference type="InterPro" id="IPR036291">
    <property type="entry name" value="NAD(P)-bd_dom_sf"/>
</dbReference>
<dbReference type="SUPFAM" id="SSF51735">
    <property type="entry name" value="NAD(P)-binding Rossmann-fold domains"/>
    <property type="match status" value="1"/>
</dbReference>
<dbReference type="RefSeq" id="WP_004658900.1">
    <property type="nucleotide sequence ID" value="NZ_LGLL01000047.1"/>
</dbReference>
<dbReference type="PROSITE" id="PS00061">
    <property type="entry name" value="ADH_SHORT"/>
    <property type="match status" value="1"/>
</dbReference>
<dbReference type="FunFam" id="3.40.50.720:FF:000084">
    <property type="entry name" value="Short-chain dehydrogenase reductase"/>
    <property type="match status" value="1"/>
</dbReference>
<dbReference type="GO" id="GO:0016491">
    <property type="term" value="F:oxidoreductase activity"/>
    <property type="evidence" value="ECO:0007669"/>
    <property type="project" value="UniProtKB-KW"/>
</dbReference>
<evidence type="ECO:0000313" key="3">
    <source>
        <dbReference type="EMBL" id="RMM68240.1"/>
    </source>
</evidence>
<dbReference type="PANTHER" id="PTHR24321">
    <property type="entry name" value="DEHYDROGENASES, SHORT CHAIN"/>
    <property type="match status" value="1"/>
</dbReference>
<dbReference type="Pfam" id="PF13561">
    <property type="entry name" value="adh_short_C2"/>
    <property type="match status" value="1"/>
</dbReference>
<evidence type="ECO:0000313" key="4">
    <source>
        <dbReference type="EMBL" id="RMQ17915.1"/>
    </source>
</evidence>
<gene>
    <name evidence="4" type="ORF">ALQ11_102887</name>
    <name evidence="3" type="ORF">ALQ73_05011</name>
</gene>
<dbReference type="InterPro" id="IPR002347">
    <property type="entry name" value="SDR_fam"/>
</dbReference>
<comment type="similarity">
    <text evidence="1">Belongs to the short-chain dehydrogenases/reductases (SDR) family.</text>
</comment>
<proteinExistence type="inferred from homology"/>
<dbReference type="AlphaFoldDB" id="A0A0P9RD72"/>
<dbReference type="CDD" id="cd05233">
    <property type="entry name" value="SDR_c"/>
    <property type="match status" value="1"/>
</dbReference>
<dbReference type="PRINTS" id="PR00080">
    <property type="entry name" value="SDRFAMILY"/>
</dbReference>
<name>A0A0P9RD72_PSESG</name>
<sequence length="246" mass="26217">MDVDEVNVAMVTGTGSGIGKATALRLLADGWKVFGFDINSNSELEACSGYTHAQVDLTDLASISEVVEHTSLSSKSNLLVNCAGIREICSIDELSVEMWTKVMSLNVTSVFYISKLVEAKVRAAGASLNIVNIASVSGTLGEPNRTAYVTSKHALIGLTKQLAIEYGRFGVRVNAISPGVIRTPLTEHYFTDHEQMSKIMGGQFLEKTGTTEDVANAVLYLASNQASFITGSNFVVDGGWSAGKLI</sequence>
<dbReference type="Gene3D" id="3.40.50.720">
    <property type="entry name" value="NAD(P)-binding Rossmann-like Domain"/>
    <property type="match status" value="1"/>
</dbReference>
<dbReference type="PRINTS" id="PR00081">
    <property type="entry name" value="GDHRDH"/>
</dbReference>
<dbReference type="EMBL" id="RBON01000165">
    <property type="protein sequence ID" value="RMM68240.1"/>
    <property type="molecule type" value="Genomic_DNA"/>
</dbReference>
<comment type="caution">
    <text evidence="4">The sequence shown here is derived from an EMBL/GenBank/DDBJ whole genome shotgun (WGS) entry which is preliminary data.</text>
</comment>
<organism evidence="4 5">
    <name type="scientific">Pseudomonas savastanoi pv. glycinea</name>
    <name type="common">Pseudomonas syringae pv. glycinea</name>
    <dbReference type="NCBI Taxonomy" id="318"/>
    <lineage>
        <taxon>Bacteria</taxon>
        <taxon>Pseudomonadati</taxon>
        <taxon>Pseudomonadota</taxon>
        <taxon>Gammaproteobacteria</taxon>
        <taxon>Pseudomonadales</taxon>
        <taxon>Pseudomonadaceae</taxon>
        <taxon>Pseudomonas</taxon>
    </lineage>
</organism>
<reference evidence="5 6" key="1">
    <citation type="submission" date="2018-08" db="EMBL/GenBank/DDBJ databases">
        <title>Recombination of ecologically and evolutionarily significant loci maintains genetic cohesion in the Pseudomonas syringae species complex.</title>
        <authorList>
            <person name="Dillon M."/>
            <person name="Thakur S."/>
            <person name="Almeida R.N.D."/>
            <person name="Weir B.S."/>
            <person name="Guttman D.S."/>
        </authorList>
    </citation>
    <scope>NUCLEOTIDE SEQUENCE [LARGE SCALE GENOMIC DNA]</scope>
    <source>
        <strain evidence="4 5">ICMP 4182</strain>
        <strain evidence="3 6">ICMP 4324</strain>
    </source>
</reference>
<keyword evidence="2" id="KW-0560">Oxidoreductase</keyword>
<dbReference type="Proteomes" id="UP000272471">
    <property type="component" value="Unassembled WGS sequence"/>
</dbReference>
<dbReference type="InterPro" id="IPR020904">
    <property type="entry name" value="Sc_DH/Rdtase_CS"/>
</dbReference>
<dbReference type="EMBL" id="RBQX01000116">
    <property type="protein sequence ID" value="RMQ17915.1"/>
    <property type="molecule type" value="Genomic_DNA"/>
</dbReference>
<dbReference type="Proteomes" id="UP000276829">
    <property type="component" value="Unassembled WGS sequence"/>
</dbReference>